<comment type="similarity">
    <text evidence="2 4">Belongs to the pyridoxal phosphate-binding protein YggS/PROSC family.</text>
</comment>
<dbReference type="NCBIfam" id="TIGR00044">
    <property type="entry name" value="YggS family pyridoxal phosphate-dependent enzyme"/>
    <property type="match status" value="1"/>
</dbReference>
<name>A0A077DFI6_9BURK</name>
<feature type="modified residue" description="N6-(pyridoxal phosphate)lysine" evidence="2 3">
    <location>
        <position position="37"/>
    </location>
</feature>
<protein>
    <recommendedName>
        <fullName evidence="2">Pyridoxal phosphate homeostasis protein</fullName>
        <shortName evidence="2">PLP homeostasis protein</shortName>
    </recommendedName>
</protein>
<keyword evidence="7" id="KW-1185">Reference proteome</keyword>
<dbReference type="HOGENOM" id="CLU_059988_1_0_4"/>
<dbReference type="OrthoDB" id="9804072at2"/>
<reference evidence="6 7" key="1">
    <citation type="journal article" date="2014" name="BMC Genomics">
        <title>A genomic perspective on a new bacterial genus and species from the Alcaligenaceae family, Basilea psittacipulmonis.</title>
        <authorList>
            <person name="Whiteson K.L."/>
            <person name="Hernandez D."/>
            <person name="Lazarevic V."/>
            <person name="Gaia N."/>
            <person name="Farinelli L."/>
            <person name="Francois P."/>
            <person name="Pilo P."/>
            <person name="Frey J."/>
            <person name="Schrenzel J."/>
        </authorList>
    </citation>
    <scope>NUCLEOTIDE SEQUENCE [LARGE SCALE GENOMIC DNA]</scope>
    <source>
        <strain evidence="6 7">DSM 24701</strain>
    </source>
</reference>
<evidence type="ECO:0000256" key="4">
    <source>
        <dbReference type="RuleBase" id="RU004514"/>
    </source>
</evidence>
<evidence type="ECO:0000313" key="7">
    <source>
        <dbReference type="Proteomes" id="UP000028945"/>
    </source>
</evidence>
<comment type="function">
    <text evidence="2">Pyridoxal 5'-phosphate (PLP)-binding protein, which is involved in PLP homeostasis.</text>
</comment>
<dbReference type="InterPro" id="IPR001608">
    <property type="entry name" value="Ala_racemase_N"/>
</dbReference>
<dbReference type="PANTHER" id="PTHR10146:SF14">
    <property type="entry name" value="PYRIDOXAL PHOSPHATE HOMEOSTASIS PROTEIN"/>
    <property type="match status" value="1"/>
</dbReference>
<dbReference type="FunFam" id="3.20.20.10:FF:000018">
    <property type="entry name" value="Pyridoxal phosphate homeostasis protein"/>
    <property type="match status" value="1"/>
</dbReference>
<dbReference type="HAMAP" id="MF_02087">
    <property type="entry name" value="PLP_homeostasis"/>
    <property type="match status" value="1"/>
</dbReference>
<accession>A0A077DFI6</accession>
<sequence>MENNIPANIANILHRIETAAIHAQRQANEIRLLMATKTVSPDRIKIALATGQTLIAENKVQEVKEKFEALQAIPHESHFIGHLQTNKINELLRYDIQCIHSMDRLDLAKKLQTRLEAQNKTMSVLIQVNTSGEESKYGCSPQDTLSLIKEIHQMPSLQIKGLMTIGANTQDEHTVRQCFQLLKSLQNQAQEMLGTALPELSMGMSGDLELAIEEGATIIRVGSAIFGQRSYTNV</sequence>
<feature type="domain" description="Alanine racemase N-terminal" evidence="5">
    <location>
        <begin position="11"/>
        <end position="229"/>
    </location>
</feature>
<dbReference type="KEGG" id="bpsi:IX83_06005"/>
<comment type="cofactor">
    <cofactor evidence="3">
        <name>pyridoxal 5'-phosphate</name>
        <dbReference type="ChEBI" id="CHEBI:597326"/>
    </cofactor>
</comment>
<dbReference type="InterPro" id="IPR011078">
    <property type="entry name" value="PyrdxlP_homeostasis"/>
</dbReference>
<dbReference type="PANTHER" id="PTHR10146">
    <property type="entry name" value="PROLINE SYNTHETASE CO-TRANSCRIBED BACTERIAL HOMOLOG PROTEIN"/>
    <property type="match status" value="1"/>
</dbReference>
<evidence type="ECO:0000256" key="1">
    <source>
        <dbReference type="ARBA" id="ARBA00022898"/>
    </source>
</evidence>
<dbReference type="CDD" id="cd00635">
    <property type="entry name" value="PLPDE_III_YBL036c_like"/>
    <property type="match status" value="1"/>
</dbReference>
<dbReference type="EMBL" id="CP009238">
    <property type="protein sequence ID" value="AIL32926.1"/>
    <property type="molecule type" value="Genomic_DNA"/>
</dbReference>
<evidence type="ECO:0000259" key="5">
    <source>
        <dbReference type="Pfam" id="PF01168"/>
    </source>
</evidence>
<keyword evidence="1 2" id="KW-0663">Pyridoxal phosphate</keyword>
<dbReference type="RefSeq" id="WP_038500189.1">
    <property type="nucleotide sequence ID" value="NZ_AFWK01000016.1"/>
</dbReference>
<evidence type="ECO:0000313" key="6">
    <source>
        <dbReference type="EMBL" id="AIL32926.1"/>
    </source>
</evidence>
<gene>
    <name evidence="6" type="ORF">IX83_06005</name>
</gene>
<dbReference type="InterPro" id="IPR029066">
    <property type="entry name" value="PLP-binding_barrel"/>
</dbReference>
<dbReference type="Gene3D" id="3.20.20.10">
    <property type="entry name" value="Alanine racemase"/>
    <property type="match status" value="1"/>
</dbReference>
<dbReference type="Proteomes" id="UP000028945">
    <property type="component" value="Chromosome"/>
</dbReference>
<dbReference type="GO" id="GO:0030170">
    <property type="term" value="F:pyridoxal phosphate binding"/>
    <property type="evidence" value="ECO:0007669"/>
    <property type="project" value="UniProtKB-UniRule"/>
</dbReference>
<dbReference type="eggNOG" id="COG0325">
    <property type="taxonomic scope" value="Bacteria"/>
</dbReference>
<dbReference type="PIRSF" id="PIRSF004848">
    <property type="entry name" value="YBL036c_PLPDEIII"/>
    <property type="match status" value="1"/>
</dbReference>
<dbReference type="STRING" id="1072685.IX83_06005"/>
<dbReference type="AlphaFoldDB" id="A0A077DFI6"/>
<proteinExistence type="inferred from homology"/>
<dbReference type="SUPFAM" id="SSF51419">
    <property type="entry name" value="PLP-binding barrel"/>
    <property type="match status" value="1"/>
</dbReference>
<organism evidence="6 7">
    <name type="scientific">Basilea psittacipulmonis DSM 24701</name>
    <dbReference type="NCBI Taxonomy" id="1072685"/>
    <lineage>
        <taxon>Bacteria</taxon>
        <taxon>Pseudomonadati</taxon>
        <taxon>Pseudomonadota</taxon>
        <taxon>Betaproteobacteria</taxon>
        <taxon>Burkholderiales</taxon>
        <taxon>Alcaligenaceae</taxon>
        <taxon>Basilea</taxon>
    </lineage>
</organism>
<dbReference type="Pfam" id="PF01168">
    <property type="entry name" value="Ala_racemase_N"/>
    <property type="match status" value="1"/>
</dbReference>
<evidence type="ECO:0000256" key="3">
    <source>
        <dbReference type="PIRSR" id="PIRSR004848-1"/>
    </source>
</evidence>
<evidence type="ECO:0000256" key="2">
    <source>
        <dbReference type="HAMAP-Rule" id="MF_02087"/>
    </source>
</evidence>